<accession>A0A7S4F7M4</accession>
<sequence length="172" mass="18843">MTAVRPSSMVWQTAFLYLPTTTAPVQCNASAIAAFPTVAFFCGLQVPAVQLHQIHEDIRTSPLQITPMQSEVNTIVRSDGQAEVEVGAQYSIYSNLAHGARAQSARSQREKRPEIDWTVAYYNLLDMGRAGRASLSRTFEDALTLVSRSRAALIGTLIALVAVHAARFLLHE</sequence>
<reference evidence="1" key="1">
    <citation type="submission" date="2021-01" db="EMBL/GenBank/DDBJ databases">
        <authorList>
            <person name="Corre E."/>
            <person name="Pelletier E."/>
            <person name="Niang G."/>
            <person name="Scheremetjew M."/>
            <person name="Finn R."/>
            <person name="Kale V."/>
            <person name="Holt S."/>
            <person name="Cochrane G."/>
            <person name="Meng A."/>
            <person name="Brown T."/>
            <person name="Cohen L."/>
        </authorList>
    </citation>
    <scope>NUCLEOTIDE SEQUENCE</scope>
    <source>
        <strain evidence="1">CCMP645</strain>
    </source>
</reference>
<name>A0A7S4F7M4_CHRCT</name>
<dbReference type="EMBL" id="HBIZ01047463">
    <property type="protein sequence ID" value="CAE0777761.1"/>
    <property type="molecule type" value="Transcribed_RNA"/>
</dbReference>
<gene>
    <name evidence="1" type="ORF">PCAR00345_LOCUS30400</name>
</gene>
<proteinExistence type="predicted"/>
<dbReference type="AlphaFoldDB" id="A0A7S4F7M4"/>
<organism evidence="1">
    <name type="scientific">Chrysotila carterae</name>
    <name type="common">Marine alga</name>
    <name type="synonym">Syracosphaera carterae</name>
    <dbReference type="NCBI Taxonomy" id="13221"/>
    <lineage>
        <taxon>Eukaryota</taxon>
        <taxon>Haptista</taxon>
        <taxon>Haptophyta</taxon>
        <taxon>Prymnesiophyceae</taxon>
        <taxon>Isochrysidales</taxon>
        <taxon>Isochrysidaceae</taxon>
        <taxon>Chrysotila</taxon>
    </lineage>
</organism>
<protein>
    <submittedName>
        <fullName evidence="1">Uncharacterized protein</fullName>
    </submittedName>
</protein>
<evidence type="ECO:0000313" key="1">
    <source>
        <dbReference type="EMBL" id="CAE0777761.1"/>
    </source>
</evidence>